<dbReference type="Proteomes" id="UP001500567">
    <property type="component" value="Unassembled WGS sequence"/>
</dbReference>
<protein>
    <submittedName>
        <fullName evidence="4">M14 family metallopeptidase</fullName>
    </submittedName>
</protein>
<feature type="signal peptide" evidence="2">
    <location>
        <begin position="1"/>
        <end position="21"/>
    </location>
</feature>
<evidence type="ECO:0000259" key="3">
    <source>
        <dbReference type="PROSITE" id="PS52035"/>
    </source>
</evidence>
<comment type="similarity">
    <text evidence="1">Belongs to the peptidase M14 family.</text>
</comment>
<dbReference type="Gene3D" id="3.40.630.10">
    <property type="entry name" value="Zn peptidases"/>
    <property type="match status" value="1"/>
</dbReference>
<evidence type="ECO:0000256" key="1">
    <source>
        <dbReference type="PROSITE-ProRule" id="PRU01379"/>
    </source>
</evidence>
<sequence length="902" mass="98705">MRKFYGLLLALLVALAGRAQTSSNLAYYLPQTVTYNPAIPTPAAVLGYEVGEWHVSHDQLVTYMRAVDAASDRVTITEYARTHEHRPLLLLTITSPDNQRNITQIKADHHRLTDPAASGQLDVSRMPAVFWMGYSVHGNEPSGTNASLLAVYYLAAAQGPAIDEVLRNTVVLVDPSINPDGLARHSGWVNARRSKNLVADPANLEQNEAWPGGRFNHYWFDLNRDWLPLQHPESRGRLRQFHDWKPNLLTDHHEMGTNSTFFFQPGVPSRKHPLTPARNFELTQKIGAYHARALDKLGSLYFTEENYDDFYYGKGSTYPDVNGAVGILFEQASSRGHAQESVNGIVRFPFTIRNQVATTLSSIEAVQALRVDLLNYQREFYQQAAREARGQGVRAYVFGADQDPARAYELARVIRQHQIAVYRPKSALKLNGTTYAPDQAYVVPTDQPQFRLIQAMFEERTTFQDSIFYDISAWTLPRAFGLATAAVTKDPAGGLLGPRLDSVSFPTGRVLGDKTAYAYAFSWQGYYAPRALNTLLARKLVVKVASEPFFIGARKMDYGSILVPVGLQTMPADSLYALMQRVATANGLDVVGITTGLSAQGLKLGSVNFVTLKKPEIMLLAGPGVSPTDVGEAWHLLDERFGMTPSLVAPETLDRLNLDRYTVIVASDGTYASISASAREKLRTWVQRGNTLLALGKGAKWLADNGLSTTRFKAGGPVPAAPETALAPGATSTVPAVGPAPVSPAPAPPGRARPAPATVAGANPLPQRPYVGMRNTASAQEISGAIFHARLDLTHPLGYGYTSPDVFLFRDHTVFMERAASPYANPLMYTARPLASGFISRANEAKLRNSAAVDIVDVGAGRIISLVDNPNFRAFWYGTNKLFLNSIFFGQLMRASPAPAGE</sequence>
<feature type="chain" id="PRO_5046534569" evidence="2">
    <location>
        <begin position="22"/>
        <end position="902"/>
    </location>
</feature>
<evidence type="ECO:0000256" key="2">
    <source>
        <dbReference type="SAM" id="SignalP"/>
    </source>
</evidence>
<dbReference type="RefSeq" id="WP_345070296.1">
    <property type="nucleotide sequence ID" value="NZ_BAABDJ010000001.1"/>
</dbReference>
<accession>A0ABP7RA87</accession>
<gene>
    <name evidence="4" type="ORF">GCM10022408_01530</name>
</gene>
<dbReference type="InterPro" id="IPR029062">
    <property type="entry name" value="Class_I_gatase-like"/>
</dbReference>
<feature type="domain" description="Peptidase M14" evidence="3">
    <location>
        <begin position="53"/>
        <end position="356"/>
    </location>
</feature>
<keyword evidence="5" id="KW-1185">Reference proteome</keyword>
<name>A0ABP7RA87_9BACT</name>
<evidence type="ECO:0000313" key="4">
    <source>
        <dbReference type="EMBL" id="GAA3994810.1"/>
    </source>
</evidence>
<dbReference type="Pfam" id="PF00246">
    <property type="entry name" value="Peptidase_M14"/>
    <property type="match status" value="1"/>
</dbReference>
<comment type="caution">
    <text evidence="4">The sequence shown here is derived from an EMBL/GenBank/DDBJ whole genome shotgun (WGS) entry which is preliminary data.</text>
</comment>
<dbReference type="SUPFAM" id="SSF52317">
    <property type="entry name" value="Class I glutamine amidotransferase-like"/>
    <property type="match status" value="1"/>
</dbReference>
<dbReference type="SUPFAM" id="SSF53187">
    <property type="entry name" value="Zn-dependent exopeptidases"/>
    <property type="match status" value="1"/>
</dbReference>
<dbReference type="PROSITE" id="PS52035">
    <property type="entry name" value="PEPTIDASE_M14"/>
    <property type="match status" value="1"/>
</dbReference>
<evidence type="ECO:0000313" key="5">
    <source>
        <dbReference type="Proteomes" id="UP001500567"/>
    </source>
</evidence>
<dbReference type="EMBL" id="BAABDJ010000001">
    <property type="protein sequence ID" value="GAA3994810.1"/>
    <property type="molecule type" value="Genomic_DNA"/>
</dbReference>
<proteinExistence type="inferred from homology"/>
<organism evidence="4 5">
    <name type="scientific">Hymenobacter fastidiosus</name>
    <dbReference type="NCBI Taxonomy" id="486264"/>
    <lineage>
        <taxon>Bacteria</taxon>
        <taxon>Pseudomonadati</taxon>
        <taxon>Bacteroidota</taxon>
        <taxon>Cytophagia</taxon>
        <taxon>Cytophagales</taxon>
        <taxon>Hymenobacteraceae</taxon>
        <taxon>Hymenobacter</taxon>
    </lineage>
</organism>
<dbReference type="InterPro" id="IPR000834">
    <property type="entry name" value="Peptidase_M14"/>
</dbReference>
<keyword evidence="2" id="KW-0732">Signal</keyword>
<dbReference type="CDD" id="cd06238">
    <property type="entry name" value="M14-like"/>
    <property type="match status" value="1"/>
</dbReference>
<comment type="caution">
    <text evidence="1">Lacks conserved residue(s) required for the propagation of feature annotation.</text>
</comment>
<reference evidence="5" key="1">
    <citation type="journal article" date="2019" name="Int. J. Syst. Evol. Microbiol.">
        <title>The Global Catalogue of Microorganisms (GCM) 10K type strain sequencing project: providing services to taxonomists for standard genome sequencing and annotation.</title>
        <authorList>
            <consortium name="The Broad Institute Genomics Platform"/>
            <consortium name="The Broad Institute Genome Sequencing Center for Infectious Disease"/>
            <person name="Wu L."/>
            <person name="Ma J."/>
        </authorList>
    </citation>
    <scope>NUCLEOTIDE SEQUENCE [LARGE SCALE GENOMIC DNA]</scope>
    <source>
        <strain evidence="5">JCM 17224</strain>
    </source>
</reference>